<dbReference type="OrthoDB" id="3650812at2759"/>
<sequence>MTECCDAKSLKSLRLASRGCAAKLHRVYVRFFFTNIGVLLCREHSISAAVNVIHHPVFGPSVQTISFYVDPIPLPKWPPMSTFSLEHRVATGKFRNEYDNMRHQSTDVRLLRELFSELKKQSRILPLKIDGDADLSSHPPIGLGAMMNNHGTLYLDTYDIGPVSILVTAIEKSKYQPASLSISSTASIPVHRADIDNHRSSRASPTPLQTVVQGLKHLDIAIWCDYRSQMNAIEFGAVLASAPILETLTLRIKSDNPEETHQRPEDSRQIRRAFLDVAGVVEIILKRTMPTLTKLAIHGPAAAFGDLVSFVRRHDRLQEVELKGAKIWCGTDDERCHNITTSTETVSQALIRLTKLSVVDVDKEADQWWEDRDTWLI</sequence>
<dbReference type="Proteomes" id="UP000756132">
    <property type="component" value="Chromosome 13"/>
</dbReference>
<dbReference type="AlphaFoldDB" id="A0A9Q8PLW6"/>
<gene>
    <name evidence="1" type="ORF">CLAFUR5_14137</name>
</gene>
<keyword evidence="2" id="KW-1185">Reference proteome</keyword>
<evidence type="ECO:0000313" key="2">
    <source>
        <dbReference type="Proteomes" id="UP000756132"/>
    </source>
</evidence>
<dbReference type="EMBL" id="CP090175">
    <property type="protein sequence ID" value="UJO24873.1"/>
    <property type="molecule type" value="Genomic_DNA"/>
</dbReference>
<dbReference type="KEGG" id="ffu:CLAFUR5_14137"/>
<accession>A0A9Q8PLW6</accession>
<name>A0A9Q8PLW6_PASFU</name>
<proteinExistence type="predicted"/>
<dbReference type="GeneID" id="71994015"/>
<organism evidence="1 2">
    <name type="scientific">Passalora fulva</name>
    <name type="common">Tomato leaf mold</name>
    <name type="synonym">Cladosporium fulvum</name>
    <dbReference type="NCBI Taxonomy" id="5499"/>
    <lineage>
        <taxon>Eukaryota</taxon>
        <taxon>Fungi</taxon>
        <taxon>Dikarya</taxon>
        <taxon>Ascomycota</taxon>
        <taxon>Pezizomycotina</taxon>
        <taxon>Dothideomycetes</taxon>
        <taxon>Dothideomycetidae</taxon>
        <taxon>Mycosphaerellales</taxon>
        <taxon>Mycosphaerellaceae</taxon>
        <taxon>Fulvia</taxon>
    </lineage>
</organism>
<reference evidence="1" key="1">
    <citation type="submission" date="2021-12" db="EMBL/GenBank/DDBJ databases">
        <authorList>
            <person name="Zaccaron A."/>
            <person name="Stergiopoulos I."/>
        </authorList>
    </citation>
    <scope>NUCLEOTIDE SEQUENCE</scope>
    <source>
        <strain evidence="1">Race5_Kim</strain>
    </source>
</reference>
<dbReference type="RefSeq" id="XP_047769239.1">
    <property type="nucleotide sequence ID" value="XM_047913285.1"/>
</dbReference>
<reference evidence="1" key="2">
    <citation type="journal article" date="2022" name="Microb. Genom.">
        <title>A chromosome-scale genome assembly of the tomato pathogen Cladosporium fulvum reveals a compartmentalized genome architecture and the presence of a dispensable chromosome.</title>
        <authorList>
            <person name="Zaccaron A.Z."/>
            <person name="Chen L.H."/>
            <person name="Samaras A."/>
            <person name="Stergiopoulos I."/>
        </authorList>
    </citation>
    <scope>NUCLEOTIDE SEQUENCE</scope>
    <source>
        <strain evidence="1">Race5_Kim</strain>
    </source>
</reference>
<evidence type="ECO:0000313" key="1">
    <source>
        <dbReference type="EMBL" id="UJO24873.1"/>
    </source>
</evidence>
<protein>
    <submittedName>
        <fullName evidence="1">Uncharacterized protein</fullName>
    </submittedName>
</protein>